<dbReference type="PANTHER" id="PTHR33332">
    <property type="entry name" value="REVERSE TRANSCRIPTASE DOMAIN-CONTAINING PROTEIN"/>
    <property type="match status" value="1"/>
</dbReference>
<dbReference type="Proteomes" id="UP000192639">
    <property type="component" value="Unassembled WGS sequence"/>
</dbReference>
<sequence length="90" mass="10405">MKFNVDKCKIMHISNNNQYTKYTMNGSELSKVSHKKDLGISISNDLKPSKHCSDVVKKANKLVGFIGRTFEHKSEKVILMLFKIFVRHHL</sequence>
<proteinExistence type="predicted"/>
<accession>A0A1Y1S4B6</accession>
<comment type="caution">
    <text evidence="1">The sequence shown here is derived from an EMBL/GenBank/DDBJ whole genome shotgun (WGS) entry which is preliminary data.</text>
</comment>
<keyword evidence="2" id="KW-1185">Reference proteome</keyword>
<evidence type="ECO:0000313" key="1">
    <source>
        <dbReference type="EMBL" id="ORD93218.1"/>
    </source>
</evidence>
<dbReference type="AlphaFoldDB" id="A0A1Y1S4B6"/>
<reference evidence="1 2" key="1">
    <citation type="journal article" date="2017" name="Environ. Microbiol.">
        <title>Decay of the glycolytic pathway and adaptation to intranuclear parasitism within Enterocytozoonidae microsporidia.</title>
        <authorList>
            <person name="Wiredu Boakye D."/>
            <person name="Jaroenlak P."/>
            <person name="Prachumwat A."/>
            <person name="Williams T.A."/>
            <person name="Bateman K.S."/>
            <person name="Itsathitphaisarn O."/>
            <person name="Sritunyalucksana K."/>
            <person name="Paszkiewicz K.H."/>
            <person name="Moore K.A."/>
            <person name="Stentiford G.D."/>
            <person name="Williams B.A."/>
        </authorList>
    </citation>
    <scope>NUCLEOTIDE SEQUENCE [LARGE SCALE GENOMIC DNA]</scope>
    <source>
        <strain evidence="1 2">GB1</strain>
    </source>
</reference>
<dbReference type="EMBL" id="LWDP01000142">
    <property type="protein sequence ID" value="ORD93218.1"/>
    <property type="molecule type" value="Genomic_DNA"/>
</dbReference>
<name>A0A1Y1S4B6_9MICR</name>
<protein>
    <submittedName>
        <fullName evidence="1">Uncharacterized protein</fullName>
    </submittedName>
</protein>
<gene>
    <name evidence="1" type="ORF">ECANGB1_584</name>
</gene>
<evidence type="ECO:0000313" key="2">
    <source>
        <dbReference type="Proteomes" id="UP000192639"/>
    </source>
</evidence>
<dbReference type="VEuPathDB" id="MicrosporidiaDB:ECANGB1_584"/>
<organism evidence="1 2">
    <name type="scientific">Enterospora canceri</name>
    <dbReference type="NCBI Taxonomy" id="1081671"/>
    <lineage>
        <taxon>Eukaryota</taxon>
        <taxon>Fungi</taxon>
        <taxon>Fungi incertae sedis</taxon>
        <taxon>Microsporidia</taxon>
        <taxon>Enterocytozoonidae</taxon>
        <taxon>Enterospora</taxon>
    </lineage>
</organism>
<dbReference type="PRINTS" id="PR01345">
    <property type="entry name" value="CERVTRCPTASE"/>
</dbReference>
<dbReference type="OrthoDB" id="10056483at2759"/>